<dbReference type="RefSeq" id="WP_380253193.1">
    <property type="nucleotide sequence ID" value="NZ_JBHUII010000010.1"/>
</dbReference>
<gene>
    <name evidence="1" type="ORF">ACFSKO_15325</name>
</gene>
<keyword evidence="2" id="KW-1185">Reference proteome</keyword>
<evidence type="ECO:0000313" key="2">
    <source>
        <dbReference type="Proteomes" id="UP001597294"/>
    </source>
</evidence>
<protein>
    <submittedName>
        <fullName evidence="1">Uncharacterized protein</fullName>
    </submittedName>
</protein>
<name>A0ABW5BLI6_9PROT</name>
<accession>A0ABW5BLI6</accession>
<dbReference type="Proteomes" id="UP001597294">
    <property type="component" value="Unassembled WGS sequence"/>
</dbReference>
<sequence length="129" mass="15200">MSEENQYLVLCSLFAELQTINWLVPWWCFILEAAAFGQSLERQFRLELGSGHELFDTCQNYRAIAKREDCDDVLFFLPDATKPYALVHLTWGSKFSDSPTWPQFIQFNDLQEFNLRVLLPVYKEFNDYG</sequence>
<proteinExistence type="predicted"/>
<evidence type="ECO:0000313" key="1">
    <source>
        <dbReference type="EMBL" id="MFD2206997.1"/>
    </source>
</evidence>
<organism evidence="1 2">
    <name type="scientific">Kiloniella antarctica</name>
    <dbReference type="NCBI Taxonomy" id="1550907"/>
    <lineage>
        <taxon>Bacteria</taxon>
        <taxon>Pseudomonadati</taxon>
        <taxon>Pseudomonadota</taxon>
        <taxon>Alphaproteobacteria</taxon>
        <taxon>Rhodospirillales</taxon>
        <taxon>Kiloniellaceae</taxon>
        <taxon>Kiloniella</taxon>
    </lineage>
</organism>
<dbReference type="EMBL" id="JBHUII010000010">
    <property type="protein sequence ID" value="MFD2206997.1"/>
    <property type="molecule type" value="Genomic_DNA"/>
</dbReference>
<comment type="caution">
    <text evidence="1">The sequence shown here is derived from an EMBL/GenBank/DDBJ whole genome shotgun (WGS) entry which is preliminary data.</text>
</comment>
<reference evidence="2" key="1">
    <citation type="journal article" date="2019" name="Int. J. Syst. Evol. Microbiol.">
        <title>The Global Catalogue of Microorganisms (GCM) 10K type strain sequencing project: providing services to taxonomists for standard genome sequencing and annotation.</title>
        <authorList>
            <consortium name="The Broad Institute Genomics Platform"/>
            <consortium name="The Broad Institute Genome Sequencing Center for Infectious Disease"/>
            <person name="Wu L."/>
            <person name="Ma J."/>
        </authorList>
    </citation>
    <scope>NUCLEOTIDE SEQUENCE [LARGE SCALE GENOMIC DNA]</scope>
    <source>
        <strain evidence="2">CGMCC 4.7192</strain>
    </source>
</reference>